<sequence length="46" mass="5321">MRRNNFFENKKFNLDGLDGYNYCWVVIKTKEVVYSRGATGGSLVMV</sequence>
<evidence type="ECO:0000313" key="2">
    <source>
        <dbReference type="Proteomes" id="UP000034350"/>
    </source>
</evidence>
<proteinExistence type="predicted"/>
<dbReference type="RefSeq" id="XP_024329858.1">
    <property type="nucleotide sequence ID" value="XM_024473810.1"/>
</dbReference>
<name>A0A0F9W8T4_9MICR</name>
<gene>
    <name evidence="1" type="ORF">AAJ76_1160002200</name>
</gene>
<dbReference type="VEuPathDB" id="MicrosporidiaDB:AAJ76_1160002200"/>
<evidence type="ECO:0000313" key="1">
    <source>
        <dbReference type="EMBL" id="KKO74116.1"/>
    </source>
</evidence>
<dbReference type="EMBL" id="JPQZ01000116">
    <property type="protein sequence ID" value="KKO74116.1"/>
    <property type="molecule type" value="Genomic_DNA"/>
</dbReference>
<accession>A0A0F9W8T4</accession>
<reference evidence="1 2" key="1">
    <citation type="journal article" date="2015" name="Environ. Microbiol.">
        <title>Genome analyses suggest the presence of polyploidy and recent human-driven expansions in eight global populations of the honeybee pathogen Nosema ceranae.</title>
        <authorList>
            <person name="Pelin A."/>
            <person name="Selman M."/>
            <person name="Aris-Brosou S."/>
            <person name="Farinelli L."/>
            <person name="Corradi N."/>
        </authorList>
    </citation>
    <scope>NUCLEOTIDE SEQUENCE [LARGE SCALE GENOMIC DNA]</scope>
    <source>
        <strain evidence="1 2">PA08 1199</strain>
    </source>
</reference>
<dbReference type="AlphaFoldDB" id="A0A0F9W8T4"/>
<protein>
    <submittedName>
        <fullName evidence="1">Uncharacterized protein</fullName>
    </submittedName>
</protein>
<dbReference type="GeneID" id="36318707"/>
<organism evidence="1 2">
    <name type="scientific">Vairimorpha ceranae</name>
    <dbReference type="NCBI Taxonomy" id="40302"/>
    <lineage>
        <taxon>Eukaryota</taxon>
        <taxon>Fungi</taxon>
        <taxon>Fungi incertae sedis</taxon>
        <taxon>Microsporidia</taxon>
        <taxon>Nosematidae</taxon>
        <taxon>Vairimorpha</taxon>
    </lineage>
</organism>
<keyword evidence="2" id="KW-1185">Reference proteome</keyword>
<comment type="caution">
    <text evidence="1">The sequence shown here is derived from an EMBL/GenBank/DDBJ whole genome shotgun (WGS) entry which is preliminary data.</text>
</comment>
<dbReference type="Proteomes" id="UP000034350">
    <property type="component" value="Unassembled WGS sequence"/>
</dbReference>